<reference evidence="1 2" key="1">
    <citation type="submission" date="2024-02" db="EMBL/GenBank/DDBJ databases">
        <title>Comparative Genomic Analysis of Flavobacterium Species Causing Columnaris Disease of Freshwater Fish in Thailand: Insights into Virulence and Resistance Mechanisms.</title>
        <authorList>
            <person name="Nguyen D."/>
            <person name="Chokmangmeepisarn P."/>
            <person name="Khianchaikhan K."/>
            <person name="Morishita M."/>
            <person name="Bunnoy A."/>
            <person name="Rodkhum C."/>
        </authorList>
    </citation>
    <scope>NUCLEOTIDE SEQUENCE [LARGE SCALE GENOMIC DNA]</scope>
    <source>
        <strain evidence="1 2">CNRT2201</strain>
    </source>
</reference>
<protein>
    <submittedName>
        <fullName evidence="1">Carboxypeptidase-like regulatory domain-containing protein</fullName>
    </submittedName>
</protein>
<name>A0ABW8PCA6_9FLAO</name>
<sequence>MASLFFGVLSVSNFKAQAQGKPLKTHVIESKTNEKQDTKNDTINPKIVTGIVSDGGGPLSGVVIKIKGTETFTTTDFEGKYTINVKERDVLVYTFMGLEEVTKTVGNSNVINTVMFESEELKKMIYQVDGA</sequence>
<proteinExistence type="predicted"/>
<dbReference type="Gene3D" id="2.60.40.1120">
    <property type="entry name" value="Carboxypeptidase-like, regulatory domain"/>
    <property type="match status" value="1"/>
</dbReference>
<dbReference type="RefSeq" id="WP_165624334.1">
    <property type="nucleotide sequence ID" value="NZ_JAZGZP010000024.1"/>
</dbReference>
<organism evidence="1 2">
    <name type="scientific">Flavobacterium oreochromis</name>
    <dbReference type="NCBI Taxonomy" id="2906078"/>
    <lineage>
        <taxon>Bacteria</taxon>
        <taxon>Pseudomonadati</taxon>
        <taxon>Bacteroidota</taxon>
        <taxon>Flavobacteriia</taxon>
        <taxon>Flavobacteriales</taxon>
        <taxon>Flavobacteriaceae</taxon>
        <taxon>Flavobacterium</taxon>
    </lineage>
</organism>
<accession>A0ABW8PCA6</accession>
<evidence type="ECO:0000313" key="1">
    <source>
        <dbReference type="EMBL" id="MFK7001936.1"/>
    </source>
</evidence>
<gene>
    <name evidence="1" type="ORF">V3I07_13660</name>
</gene>
<dbReference type="EMBL" id="JAZGZP010000024">
    <property type="protein sequence ID" value="MFK7001936.1"/>
    <property type="molecule type" value="Genomic_DNA"/>
</dbReference>
<keyword evidence="2" id="KW-1185">Reference proteome</keyword>
<evidence type="ECO:0000313" key="2">
    <source>
        <dbReference type="Proteomes" id="UP001621706"/>
    </source>
</evidence>
<dbReference type="Pfam" id="PF13715">
    <property type="entry name" value="CarbopepD_reg_2"/>
    <property type="match status" value="1"/>
</dbReference>
<dbReference type="InterPro" id="IPR008969">
    <property type="entry name" value="CarboxyPept-like_regulatory"/>
</dbReference>
<dbReference type="Proteomes" id="UP001621706">
    <property type="component" value="Unassembled WGS sequence"/>
</dbReference>
<dbReference type="SUPFAM" id="SSF49464">
    <property type="entry name" value="Carboxypeptidase regulatory domain-like"/>
    <property type="match status" value="1"/>
</dbReference>
<comment type="caution">
    <text evidence="1">The sequence shown here is derived from an EMBL/GenBank/DDBJ whole genome shotgun (WGS) entry which is preliminary data.</text>
</comment>